<name>A0AAN8JGB2_PATCE</name>
<feature type="compositionally biased region" description="Basic and acidic residues" evidence="1">
    <location>
        <begin position="200"/>
        <end position="224"/>
    </location>
</feature>
<feature type="compositionally biased region" description="Basic and acidic residues" evidence="1">
    <location>
        <begin position="129"/>
        <end position="151"/>
    </location>
</feature>
<keyword evidence="3" id="KW-1185">Reference proteome</keyword>
<gene>
    <name evidence="2" type="ORF">SNE40_015136</name>
</gene>
<organism evidence="2 3">
    <name type="scientific">Patella caerulea</name>
    <name type="common">Rayed Mediterranean limpet</name>
    <dbReference type="NCBI Taxonomy" id="87958"/>
    <lineage>
        <taxon>Eukaryota</taxon>
        <taxon>Metazoa</taxon>
        <taxon>Spiralia</taxon>
        <taxon>Lophotrochozoa</taxon>
        <taxon>Mollusca</taxon>
        <taxon>Gastropoda</taxon>
        <taxon>Patellogastropoda</taxon>
        <taxon>Patelloidea</taxon>
        <taxon>Patellidae</taxon>
        <taxon>Patella</taxon>
    </lineage>
</organism>
<accession>A0AAN8JGB2</accession>
<feature type="compositionally biased region" description="Basic and acidic residues" evidence="1">
    <location>
        <begin position="88"/>
        <end position="103"/>
    </location>
</feature>
<dbReference type="AlphaFoldDB" id="A0AAN8JGB2"/>
<sequence length="224" mass="24053">MTDAKATLTRDGTMQVTAKEGIDMLKKEGCNRLLAAQGLISDVGNSSSDKPGLPRDGTMAVTAKEGEAVLDSLGGKPDVDAATRGQQKKIEAIQKETKEDPPAKKPKLAKDGTMVATAKEGKALVGGEKLGDTRQETKRKSDKPQPKREGTIAKAVQEAKTLFPDAEIDVTEGRRTRSGNKPSPRPAKPAVKRAGTMQKTAKEGKEFLKRKEESDTKEEEKNDA</sequence>
<dbReference type="Proteomes" id="UP001347796">
    <property type="component" value="Unassembled WGS sequence"/>
</dbReference>
<proteinExistence type="predicted"/>
<feature type="region of interest" description="Disordered" evidence="1">
    <location>
        <begin position="71"/>
        <end position="224"/>
    </location>
</feature>
<evidence type="ECO:0000313" key="2">
    <source>
        <dbReference type="EMBL" id="KAK6176932.1"/>
    </source>
</evidence>
<evidence type="ECO:0000313" key="3">
    <source>
        <dbReference type="Proteomes" id="UP001347796"/>
    </source>
</evidence>
<dbReference type="EMBL" id="JAZGQO010000010">
    <property type="protein sequence ID" value="KAK6176932.1"/>
    <property type="molecule type" value="Genomic_DNA"/>
</dbReference>
<protein>
    <submittedName>
        <fullName evidence="2">Uncharacterized protein</fullName>
    </submittedName>
</protein>
<comment type="caution">
    <text evidence="2">The sequence shown here is derived from an EMBL/GenBank/DDBJ whole genome shotgun (WGS) entry which is preliminary data.</text>
</comment>
<evidence type="ECO:0000256" key="1">
    <source>
        <dbReference type="SAM" id="MobiDB-lite"/>
    </source>
</evidence>
<reference evidence="2 3" key="1">
    <citation type="submission" date="2024-01" db="EMBL/GenBank/DDBJ databases">
        <title>The genome of the rayed Mediterranean limpet Patella caerulea (Linnaeus, 1758).</title>
        <authorList>
            <person name="Anh-Thu Weber A."/>
            <person name="Halstead-Nussloch G."/>
        </authorList>
    </citation>
    <scope>NUCLEOTIDE SEQUENCE [LARGE SCALE GENOMIC DNA]</scope>
    <source>
        <strain evidence="2">AATW-2023a</strain>
        <tissue evidence="2">Whole specimen</tissue>
    </source>
</reference>